<proteinExistence type="predicted"/>
<evidence type="ECO:0000256" key="5">
    <source>
        <dbReference type="ARBA" id="ARBA00023136"/>
    </source>
</evidence>
<evidence type="ECO:0000256" key="4">
    <source>
        <dbReference type="ARBA" id="ARBA00022989"/>
    </source>
</evidence>
<keyword evidence="4 6" id="KW-1133">Transmembrane helix</keyword>
<evidence type="ECO:0000256" key="7">
    <source>
        <dbReference type="SAM" id="SignalP"/>
    </source>
</evidence>
<dbReference type="GO" id="GO:0006825">
    <property type="term" value="P:copper ion transport"/>
    <property type="evidence" value="ECO:0007669"/>
    <property type="project" value="InterPro"/>
</dbReference>
<reference evidence="8 9" key="1">
    <citation type="submission" date="2020-08" db="EMBL/GenBank/DDBJ databases">
        <title>Genomic Encyclopedia of Type Strains, Phase III (KMG-III): the genomes of soil and plant-associated and newly described type strains.</title>
        <authorList>
            <person name="Whitman W."/>
        </authorList>
    </citation>
    <scope>NUCLEOTIDE SEQUENCE [LARGE SCALE GENOMIC DNA]</scope>
    <source>
        <strain evidence="8 9">CECT 8960</strain>
    </source>
</reference>
<feature type="transmembrane region" description="Helical" evidence="6">
    <location>
        <begin position="453"/>
        <end position="472"/>
    </location>
</feature>
<feature type="transmembrane region" description="Helical" evidence="6">
    <location>
        <begin position="570"/>
        <end position="588"/>
    </location>
</feature>
<feature type="transmembrane region" description="Helical" evidence="6">
    <location>
        <begin position="289"/>
        <end position="308"/>
    </location>
</feature>
<feature type="transmembrane region" description="Helical" evidence="6">
    <location>
        <begin position="379"/>
        <end position="399"/>
    </location>
</feature>
<keyword evidence="9" id="KW-1185">Reference proteome</keyword>
<gene>
    <name evidence="8" type="ORF">FHR82_002229</name>
</gene>
<dbReference type="InterPro" id="IPR019108">
    <property type="entry name" value="Caa3_assmbl_CtaG-rel"/>
</dbReference>
<feature type="transmembrane region" description="Helical" evidence="6">
    <location>
        <begin position="233"/>
        <end position="251"/>
    </location>
</feature>
<feature type="transmembrane region" description="Helical" evidence="6">
    <location>
        <begin position="411"/>
        <end position="432"/>
    </location>
</feature>
<name>A0A7W7VDC2_9PSEU</name>
<dbReference type="RefSeq" id="WP_184810148.1">
    <property type="nucleotide sequence ID" value="NZ_JACHJQ010000002.1"/>
</dbReference>
<keyword evidence="7" id="KW-0732">Signal</keyword>
<feature type="transmembrane region" description="Helical" evidence="6">
    <location>
        <begin position="257"/>
        <end position="277"/>
    </location>
</feature>
<comment type="subcellular location">
    <subcellularLocation>
        <location evidence="1">Cell membrane</location>
        <topology evidence="1">Multi-pass membrane protein</topology>
    </subcellularLocation>
</comment>
<feature type="transmembrane region" description="Helical" evidence="6">
    <location>
        <begin position="340"/>
        <end position="359"/>
    </location>
</feature>
<dbReference type="AlphaFoldDB" id="A0A7W7VDC2"/>
<dbReference type="EMBL" id="JACHJQ010000002">
    <property type="protein sequence ID" value="MBB4906012.1"/>
    <property type="molecule type" value="Genomic_DNA"/>
</dbReference>
<comment type="caution">
    <text evidence="8">The sequence shown here is derived from an EMBL/GenBank/DDBJ whole genome shotgun (WGS) entry which is preliminary data.</text>
</comment>
<dbReference type="Proteomes" id="UP000520767">
    <property type="component" value="Unassembled WGS sequence"/>
</dbReference>
<evidence type="ECO:0000256" key="2">
    <source>
        <dbReference type="ARBA" id="ARBA00022475"/>
    </source>
</evidence>
<feature type="transmembrane region" description="Helical" evidence="6">
    <location>
        <begin position="47"/>
        <end position="69"/>
    </location>
</feature>
<feature type="signal peptide" evidence="7">
    <location>
        <begin position="1"/>
        <end position="23"/>
    </location>
</feature>
<dbReference type="InterPro" id="IPR032694">
    <property type="entry name" value="CopC/D"/>
</dbReference>
<feature type="transmembrane region" description="Helical" evidence="6">
    <location>
        <begin position="521"/>
        <end position="550"/>
    </location>
</feature>
<feature type="chain" id="PRO_5038678170" evidence="7">
    <location>
        <begin position="24"/>
        <end position="645"/>
    </location>
</feature>
<feature type="transmembrane region" description="Helical" evidence="6">
    <location>
        <begin position="492"/>
        <end position="509"/>
    </location>
</feature>
<evidence type="ECO:0000256" key="1">
    <source>
        <dbReference type="ARBA" id="ARBA00004651"/>
    </source>
</evidence>
<organism evidence="8 9">
    <name type="scientific">Actinophytocola algeriensis</name>
    <dbReference type="NCBI Taxonomy" id="1768010"/>
    <lineage>
        <taxon>Bacteria</taxon>
        <taxon>Bacillati</taxon>
        <taxon>Actinomycetota</taxon>
        <taxon>Actinomycetes</taxon>
        <taxon>Pseudonocardiales</taxon>
        <taxon>Pseudonocardiaceae</taxon>
    </lineage>
</organism>
<accession>A0A7W7VDC2</accession>
<keyword evidence="5 6" id="KW-0472">Membrane</keyword>
<protein>
    <submittedName>
        <fullName evidence="8">Putative copper resistance protein D</fullName>
    </submittedName>
</protein>
<sequence length="645" mass="68211">MNSAAVWISSAAGLACAVLGVLAAGDVHAPLGDSDPGLATTILVTVARFAAEGAGLLAAGALAFAALVVPRRARDEALTADAYAATRTAGAAATAWTVAAMAMVPLSAADATGQSLGEVWAVLPGLVDATEEPKAWLCSAVAAVVVAVGTRAALRWPPLVLWLVVAAAGLVAPVVAGHVAAGEWHDVATNAMVWHVLAAAVWVGALVSLWSFLRRPAARERGRVLRRYHRLTLGCLVVLVVSGSVTGLALARPAGLMTGYGFLLLLKLAVCGLVLLLRRWRGTRWPVAVELVVLGVAMGATVGLAHLVPPAFLSDPSSITEILLGYELPTAPTVGALLTAWRFDLLFGTAAIAAAVWYLRAVRVLRGRGDRWPAVRTVAWLAGCLVVVVVTSSGVGRFAPGTFSMHMVVHMALNMLAPALLVQGGPITLALRTLSPGPRQWLVSLLHSRAARVLAHPAFATVVFVGSYYALYLTPLFGEAMLFHWAHQLMNLHFLVSGYVFYWLVAGVDRPPRPLVHPAKLGMLFAVMPFHAFFGVILMSTSTVIAGTYYRYLSLPWVPDLLADQRLGGGIAWAAGELPVVLVLVALLRQWAAADQREATRTDRRLDSGMNNGGDDRLAAYNAMLAELAGQRHENGRHDGESTIR</sequence>
<evidence type="ECO:0000256" key="3">
    <source>
        <dbReference type="ARBA" id="ARBA00022692"/>
    </source>
</evidence>
<evidence type="ECO:0000256" key="6">
    <source>
        <dbReference type="SAM" id="Phobius"/>
    </source>
</evidence>
<keyword evidence="2" id="KW-1003">Cell membrane</keyword>
<feature type="transmembrane region" description="Helical" evidence="6">
    <location>
        <begin position="159"/>
        <end position="180"/>
    </location>
</feature>
<dbReference type="PANTHER" id="PTHR34820:SF4">
    <property type="entry name" value="INNER MEMBRANE PROTEIN YEBZ"/>
    <property type="match status" value="1"/>
</dbReference>
<feature type="transmembrane region" description="Helical" evidence="6">
    <location>
        <begin position="192"/>
        <end position="213"/>
    </location>
</feature>
<keyword evidence="3 6" id="KW-0812">Transmembrane</keyword>
<evidence type="ECO:0000313" key="8">
    <source>
        <dbReference type="EMBL" id="MBB4906012.1"/>
    </source>
</evidence>
<dbReference type="GO" id="GO:0005886">
    <property type="term" value="C:plasma membrane"/>
    <property type="evidence" value="ECO:0007669"/>
    <property type="project" value="UniProtKB-SubCell"/>
</dbReference>
<dbReference type="Pfam" id="PF09678">
    <property type="entry name" value="Caa3_CtaG"/>
    <property type="match status" value="1"/>
</dbReference>
<evidence type="ECO:0000313" key="9">
    <source>
        <dbReference type="Proteomes" id="UP000520767"/>
    </source>
</evidence>
<dbReference type="PANTHER" id="PTHR34820">
    <property type="entry name" value="INNER MEMBRANE PROTEIN YEBZ"/>
    <property type="match status" value="1"/>
</dbReference>